<dbReference type="Gene3D" id="3.40.50.360">
    <property type="match status" value="1"/>
</dbReference>
<evidence type="ECO:0008006" key="3">
    <source>
        <dbReference type="Google" id="ProtNLM"/>
    </source>
</evidence>
<gene>
    <name evidence="1" type="ORF">PQJ61_08895</name>
</gene>
<reference evidence="1 2" key="1">
    <citation type="submission" date="2022-12" db="EMBL/GenBank/DDBJ databases">
        <title>Metagenome assembled genome from gulf of manar.</title>
        <authorList>
            <person name="Kohli P."/>
            <person name="Pk S."/>
            <person name="Venkata Ramana C."/>
            <person name="Sasikala C."/>
        </authorList>
    </citation>
    <scope>NUCLEOTIDE SEQUENCE [LARGE SCALE GENOMIC DNA]</scope>
    <source>
        <strain evidence="1">JB008</strain>
    </source>
</reference>
<dbReference type="InterPro" id="IPR029039">
    <property type="entry name" value="Flavoprotein-like_sf"/>
</dbReference>
<proteinExistence type="predicted"/>
<accession>A0AAJ1IGR5</accession>
<dbReference type="EMBL" id="JAQQAL010000018">
    <property type="protein sequence ID" value="MDC7226871.1"/>
    <property type="molecule type" value="Genomic_DNA"/>
</dbReference>
<protein>
    <recommendedName>
        <fullName evidence="3">Flavodoxin-like domain-containing protein</fullName>
    </recommendedName>
</protein>
<organism evidence="1 2">
    <name type="scientific">Candidatus Thalassospirochaeta sargassi</name>
    <dbReference type="NCBI Taxonomy" id="3119039"/>
    <lineage>
        <taxon>Bacteria</taxon>
        <taxon>Pseudomonadati</taxon>
        <taxon>Spirochaetota</taxon>
        <taxon>Spirochaetia</taxon>
        <taxon>Spirochaetales</taxon>
        <taxon>Spirochaetaceae</taxon>
        <taxon>Candidatus Thalassospirochaeta</taxon>
    </lineage>
</organism>
<evidence type="ECO:0000313" key="1">
    <source>
        <dbReference type="EMBL" id="MDC7226871.1"/>
    </source>
</evidence>
<evidence type="ECO:0000313" key="2">
    <source>
        <dbReference type="Proteomes" id="UP001221217"/>
    </source>
</evidence>
<sequence>MRAAIVYYKDKHEKLLRNLSEALAKGLEEQGLTVDILDAKTMMSKLAVYKFIAFGTESTGTFGGKLPEGFTEFLKSSGAMISTRTFAFVLKKGFNPDKSLLSLMSVMENEGLFVVSSEVFSKADEAIKAGKAINVKSGL</sequence>
<dbReference type="SUPFAM" id="SSF52218">
    <property type="entry name" value="Flavoproteins"/>
    <property type="match status" value="1"/>
</dbReference>
<name>A0AAJ1IGR5_9SPIO</name>
<dbReference type="Proteomes" id="UP001221217">
    <property type="component" value="Unassembled WGS sequence"/>
</dbReference>
<comment type="caution">
    <text evidence="1">The sequence shown here is derived from an EMBL/GenBank/DDBJ whole genome shotgun (WGS) entry which is preliminary data.</text>
</comment>
<dbReference type="AlphaFoldDB" id="A0AAJ1IGR5"/>